<keyword evidence="1" id="KW-1133">Transmembrane helix</keyword>
<keyword evidence="1" id="KW-0812">Transmembrane</keyword>
<evidence type="ECO:0000256" key="1">
    <source>
        <dbReference type="SAM" id="Phobius"/>
    </source>
</evidence>
<keyword evidence="1" id="KW-0472">Membrane</keyword>
<dbReference type="Pfam" id="PF05437">
    <property type="entry name" value="AzlD"/>
    <property type="match status" value="1"/>
</dbReference>
<keyword evidence="3" id="KW-1185">Reference proteome</keyword>
<dbReference type="STRING" id="1423726.FC07_GL001454"/>
<accession>A0A0R1GGG9</accession>
<dbReference type="Proteomes" id="UP000051461">
    <property type="component" value="Unassembled WGS sequence"/>
</dbReference>
<name>A0A0R1GGG9_9LACO</name>
<dbReference type="RefSeq" id="WP_057905544.1">
    <property type="nucleotide sequence ID" value="NZ_AZDA01000121.1"/>
</dbReference>
<feature type="transmembrane region" description="Helical" evidence="1">
    <location>
        <begin position="48"/>
        <end position="65"/>
    </location>
</feature>
<dbReference type="PIRSF" id="PIRSF003203">
    <property type="entry name" value="AzlD"/>
    <property type="match status" value="1"/>
</dbReference>
<sequence length="106" mass="11769">MTLTEQVLTIAIAAGATMLTRFGAFLFFPSQKPIPPLIQKIGQFLPPAILSMLVVYCYKDILFTLDRTLVNNLVAGLVTAGCHLWRRNMFLSICVGTICYSLLLVF</sequence>
<dbReference type="EMBL" id="AZDA01000121">
    <property type="protein sequence ID" value="KRK33199.1"/>
    <property type="molecule type" value="Genomic_DNA"/>
</dbReference>
<proteinExistence type="predicted"/>
<comment type="caution">
    <text evidence="2">The sequence shown here is derived from an EMBL/GenBank/DDBJ whole genome shotgun (WGS) entry which is preliminary data.</text>
</comment>
<reference evidence="2 3" key="1">
    <citation type="journal article" date="2015" name="Genome Announc.">
        <title>Expanding the biotechnology potential of lactobacilli through comparative genomics of 213 strains and associated genera.</title>
        <authorList>
            <person name="Sun Z."/>
            <person name="Harris H.M."/>
            <person name="McCann A."/>
            <person name="Guo C."/>
            <person name="Argimon S."/>
            <person name="Zhang W."/>
            <person name="Yang X."/>
            <person name="Jeffery I.B."/>
            <person name="Cooney J.C."/>
            <person name="Kagawa T.F."/>
            <person name="Liu W."/>
            <person name="Song Y."/>
            <person name="Salvetti E."/>
            <person name="Wrobel A."/>
            <person name="Rasinkangas P."/>
            <person name="Parkhill J."/>
            <person name="Rea M.C."/>
            <person name="O'Sullivan O."/>
            <person name="Ritari J."/>
            <person name="Douillard F.P."/>
            <person name="Paul Ross R."/>
            <person name="Yang R."/>
            <person name="Briner A.E."/>
            <person name="Felis G.E."/>
            <person name="de Vos W.M."/>
            <person name="Barrangou R."/>
            <person name="Klaenhammer T.R."/>
            <person name="Caufield P.W."/>
            <person name="Cui Y."/>
            <person name="Zhang H."/>
            <person name="O'Toole P.W."/>
        </authorList>
    </citation>
    <scope>NUCLEOTIDE SEQUENCE [LARGE SCALE GENOMIC DNA]</scope>
    <source>
        <strain evidence="2 3">DSM 20003</strain>
    </source>
</reference>
<feature type="transmembrane region" description="Helical" evidence="1">
    <location>
        <begin position="85"/>
        <end position="105"/>
    </location>
</feature>
<organism evidence="2 3">
    <name type="scientific">Loigolactobacillus bifermentans DSM 20003</name>
    <dbReference type="NCBI Taxonomy" id="1423726"/>
    <lineage>
        <taxon>Bacteria</taxon>
        <taxon>Bacillati</taxon>
        <taxon>Bacillota</taxon>
        <taxon>Bacilli</taxon>
        <taxon>Lactobacillales</taxon>
        <taxon>Lactobacillaceae</taxon>
        <taxon>Loigolactobacillus</taxon>
    </lineage>
</organism>
<evidence type="ECO:0000313" key="3">
    <source>
        <dbReference type="Proteomes" id="UP000051461"/>
    </source>
</evidence>
<dbReference type="InterPro" id="IPR008407">
    <property type="entry name" value="Brnchd-chn_aa_trnsp_AzlD"/>
</dbReference>
<evidence type="ECO:0008006" key="4">
    <source>
        <dbReference type="Google" id="ProtNLM"/>
    </source>
</evidence>
<dbReference type="AlphaFoldDB" id="A0A0R1GGG9"/>
<dbReference type="OrthoDB" id="308265at2"/>
<dbReference type="PATRIC" id="fig|1423726.3.peg.1505"/>
<protein>
    <recommendedName>
        <fullName evidence="4">Branched-chain amino acid transport protein AzlD</fullName>
    </recommendedName>
</protein>
<feature type="transmembrane region" description="Helical" evidence="1">
    <location>
        <begin position="6"/>
        <end position="28"/>
    </location>
</feature>
<evidence type="ECO:0000313" key="2">
    <source>
        <dbReference type="EMBL" id="KRK33199.1"/>
    </source>
</evidence>
<gene>
    <name evidence="2" type="ORF">FC07_GL001454</name>
</gene>